<dbReference type="GO" id="GO:0070181">
    <property type="term" value="F:small ribosomal subunit rRNA binding"/>
    <property type="evidence" value="ECO:0007669"/>
    <property type="project" value="TreeGrafter"/>
</dbReference>
<dbReference type="HAMAP" id="MF_00360">
    <property type="entry name" value="Ribosomal_bS6"/>
    <property type="match status" value="1"/>
</dbReference>
<sequence length="114" mass="12688">MSDKYEIMYILRPDLSDEQADGAIEKYRAIIETNGATEIEIQQRGKRRLAYLIGKNRDGIYVQVNYTGSGQEIAPLERAMRLSEDVIRYLSLKLDPPKKAAKAAALAAANGEDA</sequence>
<organism evidence="5 6">
    <name type="scientific">Chamaesiphon polymorphus CCALA 037</name>
    <dbReference type="NCBI Taxonomy" id="2107692"/>
    <lineage>
        <taxon>Bacteria</taxon>
        <taxon>Bacillati</taxon>
        <taxon>Cyanobacteriota</taxon>
        <taxon>Cyanophyceae</taxon>
        <taxon>Gomontiellales</taxon>
        <taxon>Chamaesiphonaceae</taxon>
        <taxon>Chamaesiphon</taxon>
    </lineage>
</organism>
<dbReference type="EMBL" id="PVWO01000697">
    <property type="protein sequence ID" value="PSB40415.1"/>
    <property type="molecule type" value="Genomic_DNA"/>
</dbReference>
<dbReference type="InterPro" id="IPR020814">
    <property type="entry name" value="Ribosomal_S6_plastid/chlpt"/>
</dbReference>
<dbReference type="CDD" id="cd15487">
    <property type="entry name" value="bS6_chloro_cyano"/>
    <property type="match status" value="1"/>
</dbReference>
<comment type="similarity">
    <text evidence="1 4">Belongs to the bacterial ribosomal protein bS6 family.</text>
</comment>
<keyword evidence="4 5" id="KW-0689">Ribosomal protein</keyword>
<dbReference type="InterPro" id="IPR035980">
    <property type="entry name" value="Ribosomal_bS6_sf"/>
</dbReference>
<dbReference type="GO" id="GO:0005737">
    <property type="term" value="C:cytoplasm"/>
    <property type="evidence" value="ECO:0007669"/>
    <property type="project" value="UniProtKB-ARBA"/>
</dbReference>
<evidence type="ECO:0000256" key="1">
    <source>
        <dbReference type="ARBA" id="ARBA00009512"/>
    </source>
</evidence>
<dbReference type="InterPro" id="IPR000529">
    <property type="entry name" value="Ribosomal_bS6"/>
</dbReference>
<dbReference type="AlphaFoldDB" id="A0A2T1F5X8"/>
<gene>
    <name evidence="4" type="primary">rpsF</name>
    <name evidence="4" type="synonym">rps6</name>
    <name evidence="5" type="ORF">C7B77_28385</name>
</gene>
<keyword evidence="4" id="KW-0694">RNA-binding</keyword>
<dbReference type="GO" id="GO:0006412">
    <property type="term" value="P:translation"/>
    <property type="evidence" value="ECO:0007669"/>
    <property type="project" value="UniProtKB-UniRule"/>
</dbReference>
<dbReference type="InterPro" id="IPR014717">
    <property type="entry name" value="Transl_elong_EF1B/ribsomal_bS6"/>
</dbReference>
<evidence type="ECO:0000256" key="4">
    <source>
        <dbReference type="HAMAP-Rule" id="MF_00360"/>
    </source>
</evidence>
<dbReference type="GO" id="GO:1990904">
    <property type="term" value="C:ribonucleoprotein complex"/>
    <property type="evidence" value="ECO:0007669"/>
    <property type="project" value="UniProtKB-KW"/>
</dbReference>
<accession>A0A2T1F5X8</accession>
<comment type="caution">
    <text evidence="5">The sequence shown here is derived from an EMBL/GenBank/DDBJ whole genome shotgun (WGS) entry which is preliminary data.</text>
</comment>
<evidence type="ECO:0000256" key="3">
    <source>
        <dbReference type="ARBA" id="ARBA00035294"/>
    </source>
</evidence>
<comment type="function">
    <text evidence="2 4">Binds together with bS18 to 16S ribosomal RNA.</text>
</comment>
<dbReference type="Gene3D" id="3.30.70.60">
    <property type="match status" value="1"/>
</dbReference>
<dbReference type="SUPFAM" id="SSF54995">
    <property type="entry name" value="Ribosomal protein S6"/>
    <property type="match status" value="1"/>
</dbReference>
<name>A0A2T1F5X8_9CYAN</name>
<proteinExistence type="inferred from homology"/>
<keyword evidence="4" id="KW-0687">Ribonucleoprotein</keyword>
<dbReference type="PANTHER" id="PTHR21011">
    <property type="entry name" value="MITOCHONDRIAL 28S RIBOSOMAL PROTEIN S6"/>
    <property type="match status" value="1"/>
</dbReference>
<dbReference type="PANTHER" id="PTHR21011:SF1">
    <property type="entry name" value="SMALL RIBOSOMAL SUBUNIT PROTEIN BS6M"/>
    <property type="match status" value="1"/>
</dbReference>
<dbReference type="RefSeq" id="WP_106312970.1">
    <property type="nucleotide sequence ID" value="NZ_PVWO01000697.1"/>
</dbReference>
<evidence type="ECO:0000313" key="5">
    <source>
        <dbReference type="EMBL" id="PSB40415.1"/>
    </source>
</evidence>
<dbReference type="GO" id="GO:0005840">
    <property type="term" value="C:ribosome"/>
    <property type="evidence" value="ECO:0007669"/>
    <property type="project" value="UniProtKB-KW"/>
</dbReference>
<protein>
    <recommendedName>
        <fullName evidence="3 4">Small ribosomal subunit protein bS6</fullName>
    </recommendedName>
</protein>
<dbReference type="Pfam" id="PF01250">
    <property type="entry name" value="Ribosomal_S6"/>
    <property type="match status" value="1"/>
</dbReference>
<dbReference type="Proteomes" id="UP000238937">
    <property type="component" value="Unassembled WGS sequence"/>
</dbReference>
<evidence type="ECO:0000313" key="6">
    <source>
        <dbReference type="Proteomes" id="UP000238937"/>
    </source>
</evidence>
<dbReference type="NCBIfam" id="TIGR00166">
    <property type="entry name" value="S6"/>
    <property type="match status" value="1"/>
</dbReference>
<dbReference type="OrthoDB" id="9812702at2"/>
<reference evidence="5 6" key="1">
    <citation type="submission" date="2018-03" db="EMBL/GenBank/DDBJ databases">
        <title>The ancient ancestry and fast evolution of plastids.</title>
        <authorList>
            <person name="Moore K.R."/>
            <person name="Magnabosco C."/>
            <person name="Momper L."/>
            <person name="Gold D.A."/>
            <person name="Bosak T."/>
            <person name="Fournier G.P."/>
        </authorList>
    </citation>
    <scope>NUCLEOTIDE SEQUENCE [LARGE SCALE GENOMIC DNA]</scope>
    <source>
        <strain evidence="5 6">CCALA 037</strain>
    </source>
</reference>
<evidence type="ECO:0000256" key="2">
    <source>
        <dbReference type="ARBA" id="ARBA00035104"/>
    </source>
</evidence>
<dbReference type="GO" id="GO:0003735">
    <property type="term" value="F:structural constituent of ribosome"/>
    <property type="evidence" value="ECO:0007669"/>
    <property type="project" value="InterPro"/>
</dbReference>
<keyword evidence="6" id="KW-1185">Reference proteome</keyword>
<keyword evidence="4" id="KW-0699">rRNA-binding</keyword>